<feature type="transmembrane region" description="Helical" evidence="2">
    <location>
        <begin position="432"/>
        <end position="455"/>
    </location>
</feature>
<evidence type="ECO:0000256" key="2">
    <source>
        <dbReference type="SAM" id="Phobius"/>
    </source>
</evidence>
<dbReference type="AlphaFoldDB" id="A0A517R157"/>
<accession>A0A517R157</accession>
<organism evidence="3 4">
    <name type="scientific">Stratiformator vulcanicus</name>
    <dbReference type="NCBI Taxonomy" id="2527980"/>
    <lineage>
        <taxon>Bacteria</taxon>
        <taxon>Pseudomonadati</taxon>
        <taxon>Planctomycetota</taxon>
        <taxon>Planctomycetia</taxon>
        <taxon>Planctomycetales</taxon>
        <taxon>Planctomycetaceae</taxon>
        <taxon>Stratiformator</taxon>
    </lineage>
</organism>
<dbReference type="KEGG" id="svp:Pan189_19600"/>
<feature type="coiled-coil region" evidence="1">
    <location>
        <begin position="506"/>
        <end position="564"/>
    </location>
</feature>
<reference evidence="3 4" key="1">
    <citation type="submission" date="2019-02" db="EMBL/GenBank/DDBJ databases">
        <title>Deep-cultivation of Planctomycetes and their phenomic and genomic characterization uncovers novel biology.</title>
        <authorList>
            <person name="Wiegand S."/>
            <person name="Jogler M."/>
            <person name="Boedeker C."/>
            <person name="Pinto D."/>
            <person name="Vollmers J."/>
            <person name="Rivas-Marin E."/>
            <person name="Kohn T."/>
            <person name="Peeters S.H."/>
            <person name="Heuer A."/>
            <person name="Rast P."/>
            <person name="Oberbeckmann S."/>
            <person name="Bunk B."/>
            <person name="Jeske O."/>
            <person name="Meyerdierks A."/>
            <person name="Storesund J.E."/>
            <person name="Kallscheuer N."/>
            <person name="Luecker S."/>
            <person name="Lage O.M."/>
            <person name="Pohl T."/>
            <person name="Merkel B.J."/>
            <person name="Hornburger P."/>
            <person name="Mueller R.-W."/>
            <person name="Bruemmer F."/>
            <person name="Labrenz M."/>
            <person name="Spormann A.M."/>
            <person name="Op den Camp H."/>
            <person name="Overmann J."/>
            <person name="Amann R."/>
            <person name="Jetten M.S.M."/>
            <person name="Mascher T."/>
            <person name="Medema M.H."/>
            <person name="Devos D.P."/>
            <person name="Kaster A.-K."/>
            <person name="Ovreas L."/>
            <person name="Rohde M."/>
            <person name="Galperin M.Y."/>
            <person name="Jogler C."/>
        </authorList>
    </citation>
    <scope>NUCLEOTIDE SEQUENCE [LARGE SCALE GENOMIC DNA]</scope>
    <source>
        <strain evidence="3 4">Pan189</strain>
    </source>
</reference>
<dbReference type="EMBL" id="CP036268">
    <property type="protein sequence ID" value="QDT37580.1"/>
    <property type="molecule type" value="Genomic_DNA"/>
</dbReference>
<feature type="transmembrane region" description="Helical" evidence="2">
    <location>
        <begin position="283"/>
        <end position="302"/>
    </location>
</feature>
<dbReference type="GO" id="GO:0016020">
    <property type="term" value="C:membrane"/>
    <property type="evidence" value="ECO:0007669"/>
    <property type="project" value="InterPro"/>
</dbReference>
<keyword evidence="2" id="KW-0472">Membrane</keyword>
<dbReference type="InterPro" id="IPR001193">
    <property type="entry name" value="MBTPS2"/>
</dbReference>
<keyword evidence="4" id="KW-1185">Reference proteome</keyword>
<dbReference type="SUPFAM" id="SSF111369">
    <property type="entry name" value="HlyD-like secretion proteins"/>
    <property type="match status" value="1"/>
</dbReference>
<protein>
    <submittedName>
        <fullName evidence="3">Multidrug efflux system subunit MdtA</fullName>
    </submittedName>
</protein>
<dbReference type="GO" id="GO:0005737">
    <property type="term" value="C:cytoplasm"/>
    <property type="evidence" value="ECO:0007669"/>
    <property type="project" value="TreeGrafter"/>
</dbReference>
<evidence type="ECO:0000256" key="1">
    <source>
        <dbReference type="SAM" id="Coils"/>
    </source>
</evidence>
<dbReference type="PANTHER" id="PTHR13325">
    <property type="entry name" value="PROTEASE M50 MEMBRANE-BOUND TRANSCRIPTION FACTOR SITE 2 PROTEASE"/>
    <property type="match status" value="1"/>
</dbReference>
<dbReference type="Gene3D" id="1.10.287.470">
    <property type="entry name" value="Helix hairpin bin"/>
    <property type="match status" value="1"/>
</dbReference>
<evidence type="ECO:0000313" key="3">
    <source>
        <dbReference type="EMBL" id="QDT37580.1"/>
    </source>
</evidence>
<keyword evidence="2" id="KW-1133">Transmembrane helix</keyword>
<feature type="transmembrane region" description="Helical" evidence="2">
    <location>
        <begin position="358"/>
        <end position="383"/>
    </location>
</feature>
<dbReference type="Gene3D" id="2.40.30.170">
    <property type="match status" value="1"/>
</dbReference>
<sequence length="740" mass="82414">MSMSFTTVEDRPVPLRMRPDLTWQRQTQQGLAWYIIKDPAALKYLRLREEQFAALQMLDGKNSLGEIVSSLRSRFPAVAISSSRLQAMFTAFYQSGLILSEGDGQATGLLDRSRKKRRRQVGTKFLSLLWIKFPGVDPDPFLNWLVPRTGWLFSFPAVVVGLASIVAALLLIAVQFDQFLGKLAGFQSVFAGGNFAWVMVALALTKCAHELGHAVACKRFGCECHQIGLLLLVFTPCLYCDTSDSWMLRSKWQRAAVGAAGMYVELVIAAICTFIWWNTSPGLLHYLCLSTMAVGSVSTLVFNANPLLRYDGYYILSDLIEVPNLSGKARSAIVGLAERWFFGKEASSPTSHPTQYSIVFALYAVAAPIYRWFVMLVLCWLVVEVLAPYGLRPIAYGLILSSLGGMVLVPLYRMAKYLLTPGRLERMKKARLAIFVLGLLIAVAVIAVVPVPRYVSAIVVTRPCNAERIYVSVPGHLAEIHVRPGDQVEAGESLARLEDSHMQVLMAQSRGRHRRLQEQLRLLQRQATENRTAAERLPELREAMAASQARLDQLESEQEQLRLVSHVEGTVFPPPPKIRPDRGDRQLVGYEGTPFDTENRSAWLNSGDTFCLVGESRKIEAVLLIDQTEIDRVRVGQNVRIRFTALSSRTWTSIIDSVGTDRVEVAPPEVALRTGGVLATERNRSGIEQPVDTIYEVRALIETSADGVPPGLHGYARILVGWEPLGETAWERLVELFRLS</sequence>
<dbReference type="GO" id="GO:0031293">
    <property type="term" value="P:membrane protein intracellular domain proteolysis"/>
    <property type="evidence" value="ECO:0007669"/>
    <property type="project" value="TreeGrafter"/>
</dbReference>
<dbReference type="GO" id="GO:0004222">
    <property type="term" value="F:metalloendopeptidase activity"/>
    <property type="evidence" value="ECO:0007669"/>
    <property type="project" value="InterPro"/>
</dbReference>
<feature type="transmembrane region" description="Helical" evidence="2">
    <location>
        <begin position="151"/>
        <end position="174"/>
    </location>
</feature>
<dbReference type="Proteomes" id="UP000317318">
    <property type="component" value="Chromosome"/>
</dbReference>
<dbReference type="Gene3D" id="2.40.50.100">
    <property type="match status" value="1"/>
</dbReference>
<feature type="transmembrane region" description="Helical" evidence="2">
    <location>
        <begin position="395"/>
        <end position="412"/>
    </location>
</feature>
<proteinExistence type="predicted"/>
<keyword evidence="1" id="KW-0175">Coiled coil</keyword>
<feature type="transmembrane region" description="Helical" evidence="2">
    <location>
        <begin position="255"/>
        <end position="277"/>
    </location>
</feature>
<evidence type="ECO:0000313" key="4">
    <source>
        <dbReference type="Proteomes" id="UP000317318"/>
    </source>
</evidence>
<dbReference type="OrthoDB" id="9759690at2"/>
<keyword evidence="2" id="KW-0812">Transmembrane</keyword>
<gene>
    <name evidence="3" type="ORF">Pan189_19600</name>
</gene>
<dbReference type="PANTHER" id="PTHR13325:SF3">
    <property type="entry name" value="MEMBRANE-BOUND TRANSCRIPTION FACTOR SITE-2 PROTEASE"/>
    <property type="match status" value="1"/>
</dbReference>
<feature type="transmembrane region" description="Helical" evidence="2">
    <location>
        <begin position="186"/>
        <end position="204"/>
    </location>
</feature>
<name>A0A517R157_9PLAN</name>